<proteinExistence type="inferred from homology"/>
<dbReference type="InterPro" id="IPR005807">
    <property type="entry name" value="SecE_bac"/>
</dbReference>
<keyword evidence="2 9" id="KW-0813">Transport</keyword>
<keyword evidence="7 9" id="KW-0811">Translocation</keyword>
<reference evidence="11" key="1">
    <citation type="journal article" date="2019" name="Int. J. Syst. Evol. Microbiol.">
        <title>The Global Catalogue of Microorganisms (GCM) 10K type strain sequencing project: providing services to taxonomists for standard genome sequencing and annotation.</title>
        <authorList>
            <consortium name="The Broad Institute Genomics Platform"/>
            <consortium name="The Broad Institute Genome Sequencing Center for Infectious Disease"/>
            <person name="Wu L."/>
            <person name="Ma J."/>
        </authorList>
    </citation>
    <scope>NUCLEOTIDE SEQUENCE [LARGE SCALE GENOMIC DNA]</scope>
    <source>
        <strain evidence="11">JCM 18050</strain>
    </source>
</reference>
<dbReference type="PANTHER" id="PTHR33910:SF1">
    <property type="entry name" value="PROTEIN TRANSLOCASE SUBUNIT SECE"/>
    <property type="match status" value="1"/>
</dbReference>
<dbReference type="InterPro" id="IPR038379">
    <property type="entry name" value="SecE_sf"/>
</dbReference>
<dbReference type="Gene3D" id="1.20.5.1030">
    <property type="entry name" value="Preprotein translocase secy subunit"/>
    <property type="match status" value="1"/>
</dbReference>
<comment type="function">
    <text evidence="9">Essential subunit of the Sec protein translocation channel SecYEG. Clamps together the 2 halves of SecY. May contact the channel plug during translocation.</text>
</comment>
<evidence type="ECO:0000313" key="11">
    <source>
        <dbReference type="Proteomes" id="UP001500171"/>
    </source>
</evidence>
<dbReference type="EMBL" id="BAABHY010000007">
    <property type="protein sequence ID" value="GAA5114349.1"/>
    <property type="molecule type" value="Genomic_DNA"/>
</dbReference>
<comment type="subunit">
    <text evidence="9">Component of the Sec protein translocase complex. Heterotrimer consisting of SecY, SecE and SecG subunits. The heterotrimers can form oligomers, although 1 heterotrimer is thought to be able to translocate proteins. Interacts with the ribosome. Interacts with SecDF, and other proteins may be involved. Interacts with SecA.</text>
</comment>
<keyword evidence="4 9" id="KW-0812">Transmembrane</keyword>
<evidence type="ECO:0000256" key="6">
    <source>
        <dbReference type="ARBA" id="ARBA00022989"/>
    </source>
</evidence>
<dbReference type="PROSITE" id="PS01067">
    <property type="entry name" value="SECE_SEC61G"/>
    <property type="match status" value="1"/>
</dbReference>
<evidence type="ECO:0000256" key="7">
    <source>
        <dbReference type="ARBA" id="ARBA00023010"/>
    </source>
</evidence>
<keyword evidence="5 9" id="KW-0653">Protein transport</keyword>
<evidence type="ECO:0000256" key="3">
    <source>
        <dbReference type="ARBA" id="ARBA00022475"/>
    </source>
</evidence>
<evidence type="ECO:0000256" key="5">
    <source>
        <dbReference type="ARBA" id="ARBA00022927"/>
    </source>
</evidence>
<evidence type="ECO:0000256" key="2">
    <source>
        <dbReference type="ARBA" id="ARBA00022448"/>
    </source>
</evidence>
<dbReference type="Proteomes" id="UP001500171">
    <property type="component" value="Unassembled WGS sequence"/>
</dbReference>
<keyword evidence="6 9" id="KW-1133">Transmembrane helix</keyword>
<feature type="transmembrane region" description="Helical" evidence="9">
    <location>
        <begin position="101"/>
        <end position="125"/>
    </location>
</feature>
<comment type="caution">
    <text evidence="9">Lacks conserved residue(s) required for the propagation of feature annotation.</text>
</comment>
<keyword evidence="3 9" id="KW-1003">Cell membrane</keyword>
<sequence length="133" mass="14931">MSIVSDNQRTSKALDKVKWLLVFVLVALVVWGNFYFAEPNSIYQPNVVVRIVGVILVSVLALFLAITTQSGKGFVTFAKESRIELRKVVWPTRKETIQTTLLIAVITVVVGLCLWGMDTFFFWAISKLTVLGH</sequence>
<comment type="subcellular location">
    <subcellularLocation>
        <location evidence="1">Membrane</location>
    </subcellularLocation>
</comment>
<dbReference type="NCBIfam" id="TIGR00964">
    <property type="entry name" value="secE_bact"/>
    <property type="match status" value="1"/>
</dbReference>
<dbReference type="PRINTS" id="PR01650">
    <property type="entry name" value="SECETRNLCASE"/>
</dbReference>
<feature type="transmembrane region" description="Helical" evidence="9">
    <location>
        <begin position="48"/>
        <end position="66"/>
    </location>
</feature>
<evidence type="ECO:0000256" key="8">
    <source>
        <dbReference type="ARBA" id="ARBA00023136"/>
    </source>
</evidence>
<comment type="caution">
    <text evidence="10">The sequence shown here is derived from an EMBL/GenBank/DDBJ whole genome shotgun (WGS) entry which is preliminary data.</text>
</comment>
<dbReference type="RefSeq" id="WP_345492548.1">
    <property type="nucleotide sequence ID" value="NZ_BAABHY010000007.1"/>
</dbReference>
<gene>
    <name evidence="9 10" type="primary">secE</name>
    <name evidence="10" type="ORF">GCM10023211_23810</name>
</gene>
<comment type="similarity">
    <text evidence="9">Belongs to the SecE/SEC61-gamma family.</text>
</comment>
<dbReference type="InterPro" id="IPR001901">
    <property type="entry name" value="Translocase_SecE/Sec61-g"/>
</dbReference>
<organism evidence="10 11">
    <name type="scientific">Orbus sasakiae</name>
    <dbReference type="NCBI Taxonomy" id="1078475"/>
    <lineage>
        <taxon>Bacteria</taxon>
        <taxon>Pseudomonadati</taxon>
        <taxon>Pseudomonadota</taxon>
        <taxon>Gammaproteobacteria</taxon>
        <taxon>Orbales</taxon>
        <taxon>Orbaceae</taxon>
        <taxon>Orbus</taxon>
    </lineage>
</organism>
<evidence type="ECO:0000256" key="1">
    <source>
        <dbReference type="ARBA" id="ARBA00004370"/>
    </source>
</evidence>
<accession>A0ABP9NEC4</accession>
<name>A0ABP9NEC4_9GAMM</name>
<feature type="transmembrane region" description="Helical" evidence="9">
    <location>
        <begin position="19"/>
        <end position="36"/>
    </location>
</feature>
<protein>
    <recommendedName>
        <fullName evidence="9">Protein translocase subunit SecE</fullName>
    </recommendedName>
</protein>
<keyword evidence="11" id="KW-1185">Reference proteome</keyword>
<dbReference type="Pfam" id="PF00584">
    <property type="entry name" value="SecE"/>
    <property type="match status" value="1"/>
</dbReference>
<evidence type="ECO:0000256" key="4">
    <source>
        <dbReference type="ARBA" id="ARBA00022692"/>
    </source>
</evidence>
<evidence type="ECO:0000313" key="10">
    <source>
        <dbReference type="EMBL" id="GAA5114349.1"/>
    </source>
</evidence>
<dbReference type="HAMAP" id="MF_00422">
    <property type="entry name" value="SecE"/>
    <property type="match status" value="1"/>
</dbReference>
<keyword evidence="8 9" id="KW-0472">Membrane</keyword>
<dbReference type="PANTHER" id="PTHR33910">
    <property type="entry name" value="PROTEIN TRANSLOCASE SUBUNIT SECE"/>
    <property type="match status" value="1"/>
</dbReference>
<evidence type="ECO:0000256" key="9">
    <source>
        <dbReference type="HAMAP-Rule" id="MF_00422"/>
    </source>
</evidence>